<evidence type="ECO:0000256" key="1">
    <source>
        <dbReference type="SAM" id="SignalP"/>
    </source>
</evidence>
<dbReference type="KEGG" id="qlo:115979507"/>
<dbReference type="Gene3D" id="3.40.50.1820">
    <property type="entry name" value="alpha/beta hydrolase"/>
    <property type="match status" value="1"/>
</dbReference>
<dbReference type="InterPro" id="IPR000073">
    <property type="entry name" value="AB_hydrolase_1"/>
</dbReference>
<evidence type="ECO:0000313" key="4">
    <source>
        <dbReference type="Proteomes" id="UP000594261"/>
    </source>
</evidence>
<dbReference type="OrthoDB" id="294702at2759"/>
<organism evidence="3 4">
    <name type="scientific">Quercus lobata</name>
    <name type="common">Valley oak</name>
    <dbReference type="NCBI Taxonomy" id="97700"/>
    <lineage>
        <taxon>Eukaryota</taxon>
        <taxon>Viridiplantae</taxon>
        <taxon>Streptophyta</taxon>
        <taxon>Embryophyta</taxon>
        <taxon>Tracheophyta</taxon>
        <taxon>Spermatophyta</taxon>
        <taxon>Magnoliopsida</taxon>
        <taxon>eudicotyledons</taxon>
        <taxon>Gunneridae</taxon>
        <taxon>Pentapetalae</taxon>
        <taxon>rosids</taxon>
        <taxon>fabids</taxon>
        <taxon>Fagales</taxon>
        <taxon>Fagaceae</taxon>
        <taxon>Quercus</taxon>
    </lineage>
</organism>
<gene>
    <name evidence="3" type="primary">LOC115979507</name>
</gene>
<dbReference type="PANTHER" id="PTHR45763">
    <property type="entry name" value="HYDROLASE, ALPHA/BETA FOLD FAMILY PROTEIN, EXPRESSED-RELATED"/>
    <property type="match status" value="1"/>
</dbReference>
<dbReference type="Proteomes" id="UP000594261">
    <property type="component" value="Chromosome 1"/>
</dbReference>
<accession>A0A7N2QX93</accession>
<dbReference type="PANTHER" id="PTHR45763:SF21">
    <property type="entry name" value="ALPHA_BETA-HYDROLASES SUPERFAMILY PROTEIN"/>
    <property type="match status" value="1"/>
</dbReference>
<keyword evidence="1" id="KW-0732">Signal</keyword>
<dbReference type="InterPro" id="IPR029058">
    <property type="entry name" value="AB_hydrolase_fold"/>
</dbReference>
<sequence length="337" mass="38467">MIAPIAVALAVGLLGWAYRALKPPPPKICGSPGGPPVTSNRVKLSDGRHLAYRESGVPKEEAKFKIIVIHGFDSSKDVYLPISQELTEELKMYILFFDRAGYGESDPYPSRSVKSEAFDIQELADQLQIGPKFYVMGMSMGGYPVWSCLKYIPHRLSGVALVVPFVHYWWPCFPANLAREAFGRLPPSFQRTFRIAHHTPWLFYWWMTQTWFPTLSMGTANLTNQDFEILKRLSEIPSVGQEKVKQQGVYESLHRDILAGYAKWEFDPLDVSNPFPDNEGSVHIWQGYEDKMIPYQLNRYLSEKLPWIRYHEVPDGGHLMINNSNVCETIIRALLLG</sequence>
<dbReference type="EMBL" id="LRBV02000001">
    <property type="status" value="NOT_ANNOTATED_CDS"/>
    <property type="molecule type" value="Genomic_DNA"/>
</dbReference>
<dbReference type="SUPFAM" id="SSF53474">
    <property type="entry name" value="alpha/beta-Hydrolases"/>
    <property type="match status" value="1"/>
</dbReference>
<reference evidence="3 4" key="1">
    <citation type="journal article" date="2016" name="G3 (Bethesda)">
        <title>First Draft Assembly and Annotation of the Genome of a California Endemic Oak Quercus lobata Nee (Fagaceae).</title>
        <authorList>
            <person name="Sork V.L."/>
            <person name="Fitz-Gibbon S.T."/>
            <person name="Puiu D."/>
            <person name="Crepeau M."/>
            <person name="Gugger P.F."/>
            <person name="Sherman R."/>
            <person name="Stevens K."/>
            <person name="Langley C.H."/>
            <person name="Pellegrini M."/>
            <person name="Salzberg S.L."/>
        </authorList>
    </citation>
    <scope>NUCLEOTIDE SEQUENCE [LARGE SCALE GENOMIC DNA]</scope>
    <source>
        <strain evidence="3 4">cv. SW786</strain>
    </source>
</reference>
<evidence type="ECO:0000313" key="3">
    <source>
        <dbReference type="EnsemblPlants" id="QL01p012416:mrna"/>
    </source>
</evidence>
<keyword evidence="4" id="KW-1185">Reference proteome</keyword>
<dbReference type="Pfam" id="PF00561">
    <property type="entry name" value="Abhydrolase_1"/>
    <property type="match status" value="1"/>
</dbReference>
<evidence type="ECO:0000259" key="2">
    <source>
        <dbReference type="Pfam" id="PF00561"/>
    </source>
</evidence>
<dbReference type="OMA" id="NMAIFCP"/>
<dbReference type="FunCoup" id="A0A7N2QX93">
    <property type="interactions" value="5"/>
</dbReference>
<feature type="chain" id="PRO_5029602802" description="AB hydrolase-1 domain-containing protein" evidence="1">
    <location>
        <begin position="18"/>
        <end position="337"/>
    </location>
</feature>
<protein>
    <recommendedName>
        <fullName evidence="2">AB hydrolase-1 domain-containing protein</fullName>
    </recommendedName>
</protein>
<dbReference type="EnsemblPlants" id="QL01p012416:mrna">
    <property type="protein sequence ID" value="QL01p012416:mrna"/>
    <property type="gene ID" value="QL01p012416"/>
</dbReference>
<reference evidence="3" key="2">
    <citation type="submission" date="2021-01" db="UniProtKB">
        <authorList>
            <consortium name="EnsemblPlants"/>
        </authorList>
    </citation>
    <scope>IDENTIFICATION</scope>
</reference>
<name>A0A7N2QX93_QUELO</name>
<dbReference type="GeneID" id="115979507"/>
<feature type="signal peptide" evidence="1">
    <location>
        <begin position="1"/>
        <end position="17"/>
    </location>
</feature>
<feature type="domain" description="AB hydrolase-1" evidence="2">
    <location>
        <begin position="66"/>
        <end position="320"/>
    </location>
</feature>
<proteinExistence type="predicted"/>
<dbReference type="FunFam" id="3.40.50.1820:FF:000270">
    <property type="entry name" value="Alpha/beta-Hydrolases superfamily protein"/>
    <property type="match status" value="1"/>
</dbReference>
<dbReference type="AlphaFoldDB" id="A0A7N2QX93"/>
<dbReference type="RefSeq" id="XP_030957424.1">
    <property type="nucleotide sequence ID" value="XM_031101564.1"/>
</dbReference>
<dbReference type="InParanoid" id="A0A7N2QX93"/>
<dbReference type="Gramene" id="QL01p012416:mrna">
    <property type="protein sequence ID" value="QL01p012416:mrna"/>
    <property type="gene ID" value="QL01p012416"/>
</dbReference>